<dbReference type="InterPro" id="IPR011701">
    <property type="entry name" value="MFS"/>
</dbReference>
<feature type="transmembrane region" description="Helical" evidence="3">
    <location>
        <begin position="54"/>
        <end position="73"/>
    </location>
</feature>
<dbReference type="EMBL" id="CCBP010000548">
    <property type="protein sequence ID" value="CDO77908.1"/>
    <property type="molecule type" value="Genomic_DNA"/>
</dbReference>
<dbReference type="InterPro" id="IPR020846">
    <property type="entry name" value="MFS_dom"/>
</dbReference>
<evidence type="ECO:0000313" key="5">
    <source>
        <dbReference type="EMBL" id="CDO77908.1"/>
    </source>
</evidence>
<dbReference type="Pfam" id="PF07690">
    <property type="entry name" value="MFS_1"/>
    <property type="match status" value="1"/>
</dbReference>
<keyword evidence="3" id="KW-0812">Transmembrane</keyword>
<dbReference type="SUPFAM" id="SSF103473">
    <property type="entry name" value="MFS general substrate transporter"/>
    <property type="match status" value="1"/>
</dbReference>
<dbReference type="PANTHER" id="PTHR11360:SF177">
    <property type="entry name" value="RIBOFLAVIN TRANSPORTER MCH5"/>
    <property type="match status" value="1"/>
</dbReference>
<feature type="transmembrane region" description="Helical" evidence="3">
    <location>
        <begin position="347"/>
        <end position="368"/>
    </location>
</feature>
<feature type="transmembrane region" description="Helical" evidence="3">
    <location>
        <begin position="224"/>
        <end position="244"/>
    </location>
</feature>
<comment type="caution">
    <text evidence="5">The sequence shown here is derived from an EMBL/GenBank/DDBJ whole genome shotgun (WGS) entry which is preliminary data.</text>
</comment>
<dbReference type="InterPro" id="IPR036259">
    <property type="entry name" value="MFS_trans_sf"/>
</dbReference>
<feature type="transmembrane region" description="Helical" evidence="3">
    <location>
        <begin position="256"/>
        <end position="275"/>
    </location>
</feature>
<name>A0A060SZC9_PYCCI</name>
<comment type="subcellular location">
    <subcellularLocation>
        <location evidence="1">Membrane</location>
        <topology evidence="1">Multi-pass membrane protein</topology>
    </subcellularLocation>
</comment>
<evidence type="ECO:0000259" key="4">
    <source>
        <dbReference type="PROSITE" id="PS50850"/>
    </source>
</evidence>
<protein>
    <recommendedName>
        <fullName evidence="4">Major facilitator superfamily (MFS) profile domain-containing protein</fullName>
    </recommendedName>
</protein>
<feature type="transmembrane region" description="Helical" evidence="3">
    <location>
        <begin position="316"/>
        <end position="335"/>
    </location>
</feature>
<sequence>MVNAYGTFQEYYQTTLLPHTSASDIAFIGSLQTFFLYFSSPFVGRVFDTHGSKVLIPLGSVVCVLALVMVSLARPDQTYQVFLSHGVLFGIGISLLFNPSIAVLSHWFHRHRALAIGITTGGSALGGVLLPIILGVLVPRIGFGWALRVVAFILTVCLALACLTIRTRLPPSKDLSWRKAIDLGGFRDPRYTLAALGSFLILFAFFVPYTYIQIYATFRGVPPHIGKYLISILNAMNIPSRIFLGILADKYGALKVYIAAAAICSALCFALWLPAQNMASIVAFAILYGFFSGALVSLIPTYIATISPPEKYGARVVYMVIAVGTLVGTPTAGALLNVVDEAHFTRLIIFCGVLNGAGAVFLGLAAFAGRREACSEQRADCA</sequence>
<dbReference type="PANTHER" id="PTHR11360">
    <property type="entry name" value="MONOCARBOXYLATE TRANSPORTER"/>
    <property type="match status" value="1"/>
</dbReference>
<dbReference type="HOGENOM" id="CLU_001265_1_2_1"/>
<dbReference type="OrthoDB" id="6509908at2759"/>
<evidence type="ECO:0000313" key="6">
    <source>
        <dbReference type="Proteomes" id="UP000029665"/>
    </source>
</evidence>
<dbReference type="Proteomes" id="UP000029665">
    <property type="component" value="Unassembled WGS sequence"/>
</dbReference>
<keyword evidence="3" id="KW-1133">Transmembrane helix</keyword>
<dbReference type="AlphaFoldDB" id="A0A060SZC9"/>
<feature type="transmembrane region" description="Helical" evidence="3">
    <location>
        <begin position="281"/>
        <end position="304"/>
    </location>
</feature>
<feature type="domain" description="Major facilitator superfamily (MFS) profile" evidence="4">
    <location>
        <begin position="1"/>
        <end position="370"/>
    </location>
</feature>
<dbReference type="InterPro" id="IPR050327">
    <property type="entry name" value="Proton-linked_MCT"/>
</dbReference>
<feature type="transmembrane region" description="Helical" evidence="3">
    <location>
        <begin position="113"/>
        <end position="139"/>
    </location>
</feature>
<accession>A0A060SZC9</accession>
<feature type="transmembrane region" description="Helical" evidence="3">
    <location>
        <begin position="190"/>
        <end position="212"/>
    </location>
</feature>
<evidence type="ECO:0000256" key="3">
    <source>
        <dbReference type="SAM" id="Phobius"/>
    </source>
</evidence>
<feature type="transmembrane region" description="Helical" evidence="3">
    <location>
        <begin position="25"/>
        <end position="47"/>
    </location>
</feature>
<proteinExistence type="inferred from homology"/>
<dbReference type="Gene3D" id="1.20.1250.20">
    <property type="entry name" value="MFS general substrate transporter like domains"/>
    <property type="match status" value="2"/>
</dbReference>
<dbReference type="PROSITE" id="PS50850">
    <property type="entry name" value="MFS"/>
    <property type="match status" value="1"/>
</dbReference>
<organism evidence="5 6">
    <name type="scientific">Pycnoporus cinnabarinus</name>
    <name type="common">Cinnabar-red polypore</name>
    <name type="synonym">Trametes cinnabarina</name>
    <dbReference type="NCBI Taxonomy" id="5643"/>
    <lineage>
        <taxon>Eukaryota</taxon>
        <taxon>Fungi</taxon>
        <taxon>Dikarya</taxon>
        <taxon>Basidiomycota</taxon>
        <taxon>Agaricomycotina</taxon>
        <taxon>Agaricomycetes</taxon>
        <taxon>Polyporales</taxon>
        <taxon>Polyporaceae</taxon>
        <taxon>Trametes</taxon>
    </lineage>
</organism>
<keyword evidence="3" id="KW-0472">Membrane</keyword>
<feature type="transmembrane region" description="Helical" evidence="3">
    <location>
        <begin position="145"/>
        <end position="169"/>
    </location>
</feature>
<dbReference type="GO" id="GO:0022857">
    <property type="term" value="F:transmembrane transporter activity"/>
    <property type="evidence" value="ECO:0007669"/>
    <property type="project" value="InterPro"/>
</dbReference>
<keyword evidence="6" id="KW-1185">Reference proteome</keyword>
<comment type="similarity">
    <text evidence="2">Belongs to the major facilitator superfamily. Monocarboxylate porter (TC 2.A.1.13) family.</text>
</comment>
<evidence type="ECO:0000256" key="2">
    <source>
        <dbReference type="ARBA" id="ARBA00006727"/>
    </source>
</evidence>
<gene>
    <name evidence="5" type="ORF">BN946_scf184692.g6</name>
</gene>
<evidence type="ECO:0000256" key="1">
    <source>
        <dbReference type="ARBA" id="ARBA00004141"/>
    </source>
</evidence>
<reference evidence="5" key="1">
    <citation type="submission" date="2014-01" db="EMBL/GenBank/DDBJ databases">
        <title>The genome of the white-rot fungus Pycnoporus cinnabarinus: a basidiomycete model with a versatile arsenal for lignocellulosic biomass breakdown.</title>
        <authorList>
            <person name="Levasseur A."/>
            <person name="Lomascolo A."/>
            <person name="Ruiz-Duenas F.J."/>
            <person name="Uzan E."/>
            <person name="Piumi F."/>
            <person name="Kues U."/>
            <person name="Ram A.F.J."/>
            <person name="Murat C."/>
            <person name="Haon M."/>
            <person name="Benoit I."/>
            <person name="Arfi Y."/>
            <person name="Chevret D."/>
            <person name="Drula E."/>
            <person name="Kwon M.J."/>
            <person name="Gouret P."/>
            <person name="Lesage-Meessen L."/>
            <person name="Lombard V."/>
            <person name="Mariette J."/>
            <person name="Noirot C."/>
            <person name="Park J."/>
            <person name="Patyshakuliyeva A."/>
            <person name="Wieneger R.A.B."/>
            <person name="Wosten H.A.B."/>
            <person name="Martin F."/>
            <person name="Coutinho P.M."/>
            <person name="de Vries R."/>
            <person name="Martinez A.T."/>
            <person name="Klopp C."/>
            <person name="Pontarotti P."/>
            <person name="Henrissat B."/>
            <person name="Record E."/>
        </authorList>
    </citation>
    <scope>NUCLEOTIDE SEQUENCE [LARGE SCALE GENOMIC DNA]</scope>
    <source>
        <strain evidence="5">BRFM137</strain>
    </source>
</reference>
<feature type="transmembrane region" description="Helical" evidence="3">
    <location>
        <begin position="79"/>
        <end position="101"/>
    </location>
</feature>
<dbReference type="GO" id="GO:0016020">
    <property type="term" value="C:membrane"/>
    <property type="evidence" value="ECO:0007669"/>
    <property type="project" value="UniProtKB-SubCell"/>
</dbReference>